<dbReference type="InterPro" id="IPR051454">
    <property type="entry name" value="RNA/ubiquinone_mod_enzymes"/>
</dbReference>
<dbReference type="Pfam" id="PF12392">
    <property type="entry name" value="DUF3656"/>
    <property type="match status" value="1"/>
</dbReference>
<organism evidence="2">
    <name type="scientific">Anaerococcus vaginalis</name>
    <dbReference type="NCBI Taxonomy" id="33037"/>
    <lineage>
        <taxon>Bacteria</taxon>
        <taxon>Bacillati</taxon>
        <taxon>Bacillota</taxon>
        <taxon>Tissierellia</taxon>
        <taxon>Tissierellales</taxon>
        <taxon>Peptoniphilaceae</taxon>
        <taxon>Anaerococcus</taxon>
    </lineage>
</organism>
<dbReference type="GO" id="GO:0008233">
    <property type="term" value="F:peptidase activity"/>
    <property type="evidence" value="ECO:0007669"/>
    <property type="project" value="UniProtKB-KW"/>
</dbReference>
<name>A0A6N2UKX9_9FIRM</name>
<dbReference type="PROSITE" id="PS51257">
    <property type="entry name" value="PROKAR_LIPOPROTEIN"/>
    <property type="match status" value="1"/>
</dbReference>
<dbReference type="PANTHER" id="PTHR30217">
    <property type="entry name" value="PEPTIDASE U32 FAMILY"/>
    <property type="match status" value="1"/>
</dbReference>
<sequence length="738" mass="85437">MRNVEILAPVGKMSMLYAGLSAGACSFYLALDDFGARAYAKNFSLENIEEVIDYVHLFDKKVFITINTLIKDEEIDKAIFYIEKLFEYGADAILIQDIGLYSLVKDINENAKHKLEFHASTQMAIKDYDGAITAKKLGFDRVVVARETEIDEIEKICKLDIDTEVFVHGSLCVSFSGECLMSSYLGKRSANRGRCAGICRKKYQLINDGKVLGEDYYLSMKDLSTIDFTDDLIKAGVDSLKIEGRMKTDEYVYNTVKNYRQKLEKNSYDKDQLRDISNRSYTKGFIFGQKSSYLALENENKHRKIGEVYEKNGKRFFKSNSNLIKESILQVTTEKNRKLPLTLTEDLKKNQELELKDFPDAKLNSNIYLLSSKILKENLDQGLNSYKNLPLDIKFEAKIGQKPKITLKYNDTKISYEGENLVEEGKNISLTKKDISENLTKLGNTIYRANEVEINIAPNIFLRKKDINSMRRRAIESLNEKRLVIYKNKPVKIEKRKLKDKKNYKREKNIELLSNDIDISLLKDFDNIYLRKYDKKFDGLNIFYIMDADKKYDLDFISFLKEKNFKGVVFNNYKDFVLKDELIKNGFEIRIGRYLNVFNSYAFDFYSDFSSMISSSVENSFENINKNSRIYPTEILAYGPIELMNMRHCPFSAIKKCGLKGCESCKFSDSKIKDEEGNLFDIKRRDGLSRIYSNESANIDLKKIEKSVSLLYLVRDDEDLKNIRKNKINNLGYDRGVI</sequence>
<protein>
    <submittedName>
        <fullName evidence="2">Putative protease YhbU</fullName>
        <ecNumber evidence="2">3.4.-.-</ecNumber>
    </submittedName>
</protein>
<accession>A0A6N2UKX9</accession>
<dbReference type="EMBL" id="CACRSW010000030">
    <property type="protein sequence ID" value="VYT16971.1"/>
    <property type="molecule type" value="Genomic_DNA"/>
</dbReference>
<keyword evidence="2" id="KW-0645">Protease</keyword>
<evidence type="ECO:0000313" key="2">
    <source>
        <dbReference type="EMBL" id="VYT16971.1"/>
    </source>
</evidence>
<dbReference type="AlphaFoldDB" id="A0A6N2UKX9"/>
<dbReference type="Pfam" id="PF01136">
    <property type="entry name" value="Peptidase_U32"/>
    <property type="match status" value="1"/>
</dbReference>
<reference evidence="2" key="1">
    <citation type="submission" date="2019-11" db="EMBL/GenBank/DDBJ databases">
        <authorList>
            <person name="Feng L."/>
        </authorList>
    </citation>
    <scope>NUCLEOTIDE SEQUENCE</scope>
    <source>
        <strain evidence="2">AvaginalisLFYP127</strain>
    </source>
</reference>
<dbReference type="PANTHER" id="PTHR30217:SF10">
    <property type="entry name" value="23S RRNA 5-HYDROXYCYTIDINE C2501 SYNTHASE"/>
    <property type="match status" value="1"/>
</dbReference>
<dbReference type="InterPro" id="IPR001539">
    <property type="entry name" value="Peptidase_U32"/>
</dbReference>
<evidence type="ECO:0000259" key="1">
    <source>
        <dbReference type="Pfam" id="PF12392"/>
    </source>
</evidence>
<dbReference type="InterPro" id="IPR020988">
    <property type="entry name" value="Pept_U32_collagenase"/>
</dbReference>
<dbReference type="RefSeq" id="WP_156329520.1">
    <property type="nucleotide sequence ID" value="NZ_CACRSW010000030.1"/>
</dbReference>
<dbReference type="PROSITE" id="PS01276">
    <property type="entry name" value="PEPTIDASE_U32"/>
    <property type="match status" value="1"/>
</dbReference>
<gene>
    <name evidence="2" type="primary">yhbU_2</name>
    <name evidence="2" type="ORF">AVLFYP127_01121</name>
</gene>
<proteinExistence type="predicted"/>
<dbReference type="GO" id="GO:0006508">
    <property type="term" value="P:proteolysis"/>
    <property type="evidence" value="ECO:0007669"/>
    <property type="project" value="UniProtKB-KW"/>
</dbReference>
<dbReference type="EC" id="3.4.-.-" evidence="2"/>
<feature type="domain" description="Peptidase U32 collagenase" evidence="1">
    <location>
        <begin position="368"/>
        <end position="483"/>
    </location>
</feature>
<keyword evidence="2" id="KW-0378">Hydrolase</keyword>